<evidence type="ECO:0000313" key="3">
    <source>
        <dbReference type="Proteomes" id="UP000281553"/>
    </source>
</evidence>
<dbReference type="OrthoDB" id="10261375at2759"/>
<dbReference type="AlphaFoldDB" id="A0A3P7LJJ5"/>
<keyword evidence="3" id="KW-1185">Reference proteome</keyword>
<gene>
    <name evidence="2" type="ORF">DILT_LOCUS5919</name>
</gene>
<sequence>MLRFFITVQSANHMSCQLTVCGTWTAVASTAPVCKRALNKYIETRPRASAESVRRAKEIRSAIVSLPVHPIFSGEAAHVDTQKESILQMLRSRRLPTIFEALGKHANPEAFKMIMRKRKLHDPIISRAHEKQSKRAKQTADYSEEVAEEVIGPAKDTTFFVPSVREDEASERGLSTRTQDAVGGNFVLSAEAASFDVQGDEFTVFTLDKWKECGGGHGNNIGVLSTVDHAHPCSSGPLVFTRLPASRKIEGKMEGRILPCT</sequence>
<proteinExistence type="predicted"/>
<name>A0A3P7LJJ5_DIBLA</name>
<dbReference type="Proteomes" id="UP000281553">
    <property type="component" value="Unassembled WGS sequence"/>
</dbReference>
<evidence type="ECO:0000256" key="1">
    <source>
        <dbReference type="SAM" id="MobiDB-lite"/>
    </source>
</evidence>
<feature type="region of interest" description="Disordered" evidence="1">
    <location>
        <begin position="127"/>
        <end position="146"/>
    </location>
</feature>
<organism evidence="2 3">
    <name type="scientific">Dibothriocephalus latus</name>
    <name type="common">Fish tapeworm</name>
    <name type="synonym">Diphyllobothrium latum</name>
    <dbReference type="NCBI Taxonomy" id="60516"/>
    <lineage>
        <taxon>Eukaryota</taxon>
        <taxon>Metazoa</taxon>
        <taxon>Spiralia</taxon>
        <taxon>Lophotrochozoa</taxon>
        <taxon>Platyhelminthes</taxon>
        <taxon>Cestoda</taxon>
        <taxon>Eucestoda</taxon>
        <taxon>Diphyllobothriidea</taxon>
        <taxon>Diphyllobothriidae</taxon>
        <taxon>Dibothriocephalus</taxon>
    </lineage>
</organism>
<protein>
    <submittedName>
        <fullName evidence="2">Uncharacterized protein</fullName>
    </submittedName>
</protein>
<evidence type="ECO:0000313" key="2">
    <source>
        <dbReference type="EMBL" id="VDN10088.1"/>
    </source>
</evidence>
<accession>A0A3P7LJJ5</accession>
<reference evidence="2 3" key="1">
    <citation type="submission" date="2018-11" db="EMBL/GenBank/DDBJ databases">
        <authorList>
            <consortium name="Pathogen Informatics"/>
        </authorList>
    </citation>
    <scope>NUCLEOTIDE SEQUENCE [LARGE SCALE GENOMIC DNA]</scope>
</reference>
<dbReference type="EMBL" id="UYRU01048439">
    <property type="protein sequence ID" value="VDN10088.1"/>
    <property type="molecule type" value="Genomic_DNA"/>
</dbReference>